<reference evidence="10 11" key="1">
    <citation type="submission" date="2019-07" db="EMBL/GenBank/DDBJ databases">
        <title>Rufibacter sp. nov., isolated from lake sediment.</title>
        <authorList>
            <person name="Qu J.-H."/>
        </authorList>
    </citation>
    <scope>NUCLEOTIDE SEQUENCE [LARGE SCALE GENOMIC DNA]</scope>
    <source>
        <strain evidence="10 11">NBS58-1</strain>
    </source>
</reference>
<comment type="caution">
    <text evidence="10">The sequence shown here is derived from an EMBL/GenBank/DDBJ whole genome shotgun (WGS) entry which is preliminary data.</text>
</comment>
<dbReference type="InterPro" id="IPR048268">
    <property type="entry name" value="Arginosuc_syn_C"/>
</dbReference>
<dbReference type="Gene3D" id="3.40.50.620">
    <property type="entry name" value="HUPs"/>
    <property type="match status" value="1"/>
</dbReference>
<dbReference type="CDD" id="cd01999">
    <property type="entry name" value="ASS"/>
    <property type="match status" value="1"/>
</dbReference>
<gene>
    <name evidence="10" type="primary">argG</name>
    <name evidence="10" type="ORF">FOA19_18810</name>
</gene>
<evidence type="ECO:0000256" key="5">
    <source>
        <dbReference type="ARBA" id="ARBA00022605"/>
    </source>
</evidence>
<dbReference type="InterPro" id="IPR023434">
    <property type="entry name" value="Arginosuc_synth_type_1_subfam"/>
</dbReference>
<dbReference type="GO" id="GO:0000050">
    <property type="term" value="P:urea cycle"/>
    <property type="evidence" value="ECO:0007669"/>
    <property type="project" value="TreeGrafter"/>
</dbReference>
<feature type="domain" description="Arginosuccinate synthase C-terminal" evidence="9">
    <location>
        <begin position="172"/>
        <end position="388"/>
    </location>
</feature>
<keyword evidence="4 10" id="KW-0436">Ligase</keyword>
<keyword evidence="7" id="KW-0067">ATP-binding</keyword>
<dbReference type="FunFam" id="3.40.50.620:FF:000019">
    <property type="entry name" value="Argininosuccinate synthase"/>
    <property type="match status" value="1"/>
</dbReference>
<dbReference type="AlphaFoldDB" id="A0A5B6TBN7"/>
<comment type="pathway">
    <text evidence="1">Amino-acid biosynthesis; L-arginine biosynthesis; L-arginine from L-ornithine and carbamoyl phosphate: step 2/3.</text>
</comment>
<evidence type="ECO:0000256" key="3">
    <source>
        <dbReference type="ARBA" id="ARBA00022571"/>
    </source>
</evidence>
<keyword evidence="11" id="KW-1185">Reference proteome</keyword>
<dbReference type="InterPro" id="IPR018223">
    <property type="entry name" value="Arginosuc_synth_CS"/>
</dbReference>
<dbReference type="PROSITE" id="PS00564">
    <property type="entry name" value="ARGININOSUCCIN_SYN_1"/>
    <property type="match status" value="1"/>
</dbReference>
<dbReference type="Gene3D" id="3.90.1260.10">
    <property type="entry name" value="Argininosuccinate synthetase, chain A, domain 2"/>
    <property type="match status" value="1"/>
</dbReference>
<dbReference type="UniPathway" id="UPA00068">
    <property type="reaction ID" value="UER00113"/>
</dbReference>
<dbReference type="GO" id="GO:0006526">
    <property type="term" value="P:L-arginine biosynthetic process"/>
    <property type="evidence" value="ECO:0007669"/>
    <property type="project" value="UniProtKB-UniPathway"/>
</dbReference>
<evidence type="ECO:0000256" key="7">
    <source>
        <dbReference type="ARBA" id="ARBA00022840"/>
    </source>
</evidence>
<dbReference type="PANTHER" id="PTHR11587:SF2">
    <property type="entry name" value="ARGININOSUCCINATE SYNTHASE"/>
    <property type="match status" value="1"/>
</dbReference>
<dbReference type="GO" id="GO:0004055">
    <property type="term" value="F:argininosuccinate synthase activity"/>
    <property type="evidence" value="ECO:0007669"/>
    <property type="project" value="UniProtKB-EC"/>
</dbReference>
<dbReference type="Pfam" id="PF20979">
    <property type="entry name" value="Arginosuc_syn_C"/>
    <property type="match status" value="1"/>
</dbReference>
<name>A0A5B6TBN7_9BACT</name>
<sequence length="398" mass="44474">MKKVVLAFSGGLDTSFCVKYLLEQDYEIYSAIVNTGGFSEEELAEIAQRAENLGVTHHVTLDETDNYYQSCLKYLIFGNVLKNNTYPLSVSAERISQAVAIAKYAQEIGAEAVAHGSTGAGNDQVRFDMVFNILVPNVQVITPIRDLKLSREEEIAYLKERGVEMDFQKAQYSINKGIWGTSVGGKETLTSHQALPESAYPTQLSKDTPERITLHFKNGEPVGLNDEQFDNPVHVIQKLQEIASGFAIGRDIHVGDTIIGIKGRVGFEAAAPMVIIKAHHALEKHTLTKWQLYWKDSLATWYGNWMHEGQFLDPTMRNIETFLTDTQKTVTGKVHVLLAPYRFQVEGIESAHDLMSSKFGSYGEMNNTWTGEDVKGFSKIFGNQTMMYRLINGEDGAE</sequence>
<evidence type="ECO:0000313" key="11">
    <source>
        <dbReference type="Proteomes" id="UP000324133"/>
    </source>
</evidence>
<evidence type="ECO:0000259" key="9">
    <source>
        <dbReference type="Pfam" id="PF20979"/>
    </source>
</evidence>
<dbReference type="InterPro" id="IPR048267">
    <property type="entry name" value="Arginosuc_syn_N"/>
</dbReference>
<protein>
    <recommendedName>
        <fullName evidence="2">argininosuccinate synthase</fullName>
        <ecNumber evidence="2">6.3.4.5</ecNumber>
    </recommendedName>
</protein>
<evidence type="ECO:0000259" key="8">
    <source>
        <dbReference type="Pfam" id="PF00764"/>
    </source>
</evidence>
<dbReference type="GO" id="GO:0000053">
    <property type="term" value="P:argininosuccinate metabolic process"/>
    <property type="evidence" value="ECO:0007669"/>
    <property type="project" value="TreeGrafter"/>
</dbReference>
<organism evidence="10 11">
    <name type="scientific">Rufibacter hautae</name>
    <dbReference type="NCBI Taxonomy" id="2595005"/>
    <lineage>
        <taxon>Bacteria</taxon>
        <taxon>Pseudomonadati</taxon>
        <taxon>Bacteroidota</taxon>
        <taxon>Cytophagia</taxon>
        <taxon>Cytophagales</taxon>
        <taxon>Hymenobacteraceae</taxon>
        <taxon>Rufibacter</taxon>
    </lineage>
</organism>
<evidence type="ECO:0000256" key="6">
    <source>
        <dbReference type="ARBA" id="ARBA00022741"/>
    </source>
</evidence>
<dbReference type="Proteomes" id="UP000324133">
    <property type="component" value="Unassembled WGS sequence"/>
</dbReference>
<dbReference type="InterPro" id="IPR024074">
    <property type="entry name" value="AS_cat/multimer_dom_body"/>
</dbReference>
<dbReference type="InterPro" id="IPR001518">
    <property type="entry name" value="Arginosuc_synth"/>
</dbReference>
<dbReference type="SUPFAM" id="SSF69864">
    <property type="entry name" value="Argininosuccinate synthetase, C-terminal domain"/>
    <property type="match status" value="1"/>
</dbReference>
<evidence type="ECO:0000256" key="2">
    <source>
        <dbReference type="ARBA" id="ARBA00012286"/>
    </source>
</evidence>
<dbReference type="InterPro" id="IPR014729">
    <property type="entry name" value="Rossmann-like_a/b/a_fold"/>
</dbReference>
<keyword evidence="5" id="KW-0028">Amino-acid biosynthesis</keyword>
<dbReference type="Pfam" id="PF00764">
    <property type="entry name" value="Arginosuc_synth"/>
    <property type="match status" value="1"/>
</dbReference>
<accession>A0A5B6TBN7</accession>
<dbReference type="EC" id="6.3.4.5" evidence="2"/>
<dbReference type="GO" id="GO:0005737">
    <property type="term" value="C:cytoplasm"/>
    <property type="evidence" value="ECO:0007669"/>
    <property type="project" value="TreeGrafter"/>
</dbReference>
<dbReference type="EMBL" id="VKKY01000003">
    <property type="protein sequence ID" value="KAA3436444.1"/>
    <property type="molecule type" value="Genomic_DNA"/>
</dbReference>
<evidence type="ECO:0000256" key="1">
    <source>
        <dbReference type="ARBA" id="ARBA00004967"/>
    </source>
</evidence>
<dbReference type="GO" id="GO:0005524">
    <property type="term" value="F:ATP binding"/>
    <property type="evidence" value="ECO:0007669"/>
    <property type="project" value="UniProtKB-KW"/>
</dbReference>
<dbReference type="PANTHER" id="PTHR11587">
    <property type="entry name" value="ARGININOSUCCINATE SYNTHASE"/>
    <property type="match status" value="1"/>
</dbReference>
<keyword evidence="6" id="KW-0547">Nucleotide-binding</keyword>
<keyword evidence="3" id="KW-0055">Arginine biosynthesis</keyword>
<feature type="domain" description="Arginosuccinate synthase-like N-terminal" evidence="8">
    <location>
        <begin position="3"/>
        <end position="164"/>
    </location>
</feature>
<dbReference type="RefSeq" id="WP_149092386.1">
    <property type="nucleotide sequence ID" value="NZ_VKKY01000003.1"/>
</dbReference>
<dbReference type="SUPFAM" id="SSF52402">
    <property type="entry name" value="Adenine nucleotide alpha hydrolases-like"/>
    <property type="match status" value="1"/>
</dbReference>
<evidence type="ECO:0000313" key="10">
    <source>
        <dbReference type="EMBL" id="KAA3436444.1"/>
    </source>
</evidence>
<evidence type="ECO:0000256" key="4">
    <source>
        <dbReference type="ARBA" id="ARBA00022598"/>
    </source>
</evidence>
<dbReference type="OrthoDB" id="9801641at2"/>
<dbReference type="NCBIfam" id="TIGR00032">
    <property type="entry name" value="argG"/>
    <property type="match status" value="1"/>
</dbReference>
<proteinExistence type="predicted"/>